<feature type="region of interest" description="Disordered" evidence="11">
    <location>
        <begin position="1"/>
        <end position="60"/>
    </location>
</feature>
<evidence type="ECO:0000256" key="10">
    <source>
        <dbReference type="RuleBase" id="RU365058"/>
    </source>
</evidence>
<dbReference type="GO" id="GO:0003682">
    <property type="term" value="F:chromatin binding"/>
    <property type="evidence" value="ECO:0007669"/>
    <property type="project" value="InterPro"/>
</dbReference>
<dbReference type="EMBL" id="KZ084147">
    <property type="protein sequence ID" value="OSC97680.1"/>
    <property type="molecule type" value="Genomic_DNA"/>
</dbReference>
<dbReference type="OrthoDB" id="1926878at2759"/>
<dbReference type="CDD" id="cd00009">
    <property type="entry name" value="AAA"/>
    <property type="match status" value="1"/>
</dbReference>
<evidence type="ECO:0000256" key="1">
    <source>
        <dbReference type="ARBA" id="ARBA00004123"/>
    </source>
</evidence>
<feature type="region of interest" description="Disordered" evidence="11">
    <location>
        <begin position="258"/>
        <end position="388"/>
    </location>
</feature>
<feature type="compositionally biased region" description="Acidic residues" evidence="11">
    <location>
        <begin position="290"/>
        <end position="323"/>
    </location>
</feature>
<keyword evidence="4" id="KW-0479">Metal-binding</keyword>
<comment type="subunit">
    <text evidence="10">ORC is composed of six subunits.</text>
</comment>
<sequence>MSEPNTPLRRSKRGQPVVTYISSPPSSAAPDIVPSSPLFSRSTRSQDLLEDEAKDSDSMESWQTHFFQSYKRSTNAPSARAPVRTYGRVSRPRKSDVEAATAFNVGDTVLVKTGPRVPSVAVITAIWKIEGEGFKGKALLHVRVHWFVRPSELPKIRARRDFFENEVLYHITACDTLPPSAILAHCSVSADSGKAASSSQDAAPDDLYCRQAVDPMRGFYYDFKWDTFRLRALAQNPAEAGAESTEWPNDAIWAVKAATAVKPRAEPHRREIPRKRRRVAHDDDDRSESSDDASGDEFEAPLNDNDESEEEEDINEDDDDVAELEPRTPSRRKRKRAGTTTPRTPRTPRCTASATATTPRRGRPPKDASLAHPTPHSKAALRRRKKTALAVRPPDVLDVALDESTAASLGSDPWLRAMHVLHVAARPGALPCREAEYGRVLRAVEELLEEGSGGCIYISGVPGTGKTATVHAVVRELKRMAEQNEANPFAFVEINGLKIPEPAAAYGLLWEAVSGHDAARDGHMKIGSKEALRLLSNHFSGAARVGPAGGHACVVLMDELDQLMTSKQDVVYNFFNWPTLAGSKLVVLAVANTMDLPERVMSGRVRSRLGMVRINFQPYTTPQLEQIVRARLASAKLGLPADTPDVIAPDALKFAAMKVSSISGDARRVLDICRRTVELVQARKRTARTEDVKAVIKEMQNSPTAAYLRELSFHERLMLAALIKCVRKEGVEEIRWADVQHQHLVYLNLLSGSTDDEDPAPTRRPSADELLLVLDALLASHALIAEDGAAIARKAEGERRVALNLEYGEVERVLGEVGGPRWRNALNV</sequence>
<dbReference type="Gene3D" id="1.10.8.60">
    <property type="match status" value="1"/>
</dbReference>
<keyword evidence="13" id="KW-0378">Hydrolase</keyword>
<dbReference type="GO" id="GO:0016887">
    <property type="term" value="F:ATP hydrolysis activity"/>
    <property type="evidence" value="ECO:0007669"/>
    <property type="project" value="InterPro"/>
</dbReference>
<keyword evidence="3 10" id="KW-0235">DNA replication</keyword>
<dbReference type="GO" id="GO:0005524">
    <property type="term" value="F:ATP binding"/>
    <property type="evidence" value="ECO:0007669"/>
    <property type="project" value="UniProtKB-KW"/>
</dbReference>
<dbReference type="AlphaFoldDB" id="A0A1Y2IB82"/>
<keyword evidence="8 10" id="KW-0238">DNA-binding</keyword>
<evidence type="ECO:0000256" key="5">
    <source>
        <dbReference type="ARBA" id="ARBA00022741"/>
    </source>
</evidence>
<accession>A0A1Y2IB82</accession>
<evidence type="ECO:0000256" key="7">
    <source>
        <dbReference type="ARBA" id="ARBA00022842"/>
    </source>
</evidence>
<dbReference type="InterPro" id="IPR027417">
    <property type="entry name" value="P-loop_NTPase"/>
</dbReference>
<dbReference type="Gene3D" id="2.30.30.490">
    <property type="match status" value="1"/>
</dbReference>
<feature type="compositionally biased region" description="Basic and acidic residues" evidence="11">
    <location>
        <begin position="280"/>
        <end position="289"/>
    </location>
</feature>
<dbReference type="InterPro" id="IPR050311">
    <property type="entry name" value="ORC1/CDC6"/>
</dbReference>
<dbReference type="InterPro" id="IPR003959">
    <property type="entry name" value="ATPase_AAA_core"/>
</dbReference>
<feature type="compositionally biased region" description="Low complexity" evidence="11">
    <location>
        <begin position="338"/>
        <end position="359"/>
    </location>
</feature>
<evidence type="ECO:0000313" key="14">
    <source>
        <dbReference type="Proteomes" id="UP000193067"/>
    </source>
</evidence>
<dbReference type="Proteomes" id="UP000193067">
    <property type="component" value="Unassembled WGS sequence"/>
</dbReference>
<dbReference type="InterPro" id="IPR003593">
    <property type="entry name" value="AAA+_ATPase"/>
</dbReference>
<evidence type="ECO:0000313" key="13">
    <source>
        <dbReference type="EMBL" id="OSC97680.1"/>
    </source>
</evidence>
<evidence type="ECO:0000256" key="6">
    <source>
        <dbReference type="ARBA" id="ARBA00022840"/>
    </source>
</evidence>
<dbReference type="STRING" id="1353009.A0A1Y2IB82"/>
<dbReference type="SMART" id="SM00382">
    <property type="entry name" value="AAA"/>
    <property type="match status" value="1"/>
</dbReference>
<evidence type="ECO:0000256" key="9">
    <source>
        <dbReference type="ARBA" id="ARBA00023242"/>
    </source>
</evidence>
<dbReference type="PANTHER" id="PTHR10763:SF23">
    <property type="entry name" value="ORIGIN RECOGNITION COMPLEX SUBUNIT 1"/>
    <property type="match status" value="1"/>
</dbReference>
<dbReference type="PANTHER" id="PTHR10763">
    <property type="entry name" value="CELL DIVISION CONTROL PROTEIN 6-RELATED"/>
    <property type="match status" value="1"/>
</dbReference>
<comment type="function">
    <text evidence="10">Component of the origin recognition complex (ORC) that binds origins of replication. DNA-binding is ATP-dependent, however specific DNA sequences that define origins of replication have not been identified so far. ORC is required to assemble the pre-replication complex necessary to initiate DNA replication.</text>
</comment>
<keyword evidence="6 10" id="KW-0067">ATP-binding</keyword>
<evidence type="ECO:0000259" key="12">
    <source>
        <dbReference type="PROSITE" id="PS51038"/>
    </source>
</evidence>
<dbReference type="InterPro" id="IPR043151">
    <property type="entry name" value="BAH_sf"/>
</dbReference>
<evidence type="ECO:0000256" key="2">
    <source>
        <dbReference type="ARBA" id="ARBA00008398"/>
    </source>
</evidence>
<dbReference type="GO" id="GO:0046872">
    <property type="term" value="F:metal ion binding"/>
    <property type="evidence" value="ECO:0007669"/>
    <property type="project" value="UniProtKB-KW"/>
</dbReference>
<keyword evidence="5 10" id="KW-0547">Nucleotide-binding</keyword>
<dbReference type="InterPro" id="IPR001025">
    <property type="entry name" value="BAH_dom"/>
</dbReference>
<proteinExistence type="inferred from homology"/>
<dbReference type="Gene3D" id="3.40.50.300">
    <property type="entry name" value="P-loop containing nucleotide triphosphate hydrolases"/>
    <property type="match status" value="1"/>
</dbReference>
<dbReference type="InterPro" id="IPR054425">
    <property type="entry name" value="Cdc6_ORC1-like_ATPase_lid"/>
</dbReference>
<comment type="subcellular location">
    <subcellularLocation>
        <location evidence="1 10">Nucleus</location>
    </subcellularLocation>
</comment>
<keyword evidence="7" id="KW-0460">Magnesium</keyword>
<feature type="compositionally biased region" description="Low complexity" evidence="11">
    <location>
        <begin position="21"/>
        <end position="37"/>
    </location>
</feature>
<dbReference type="SUPFAM" id="SSF52540">
    <property type="entry name" value="P-loop containing nucleoside triphosphate hydrolases"/>
    <property type="match status" value="1"/>
</dbReference>
<organism evidence="13 14">
    <name type="scientific">Trametes coccinea (strain BRFM310)</name>
    <name type="common">Pycnoporus coccineus</name>
    <dbReference type="NCBI Taxonomy" id="1353009"/>
    <lineage>
        <taxon>Eukaryota</taxon>
        <taxon>Fungi</taxon>
        <taxon>Dikarya</taxon>
        <taxon>Basidiomycota</taxon>
        <taxon>Agaricomycotina</taxon>
        <taxon>Agaricomycetes</taxon>
        <taxon>Polyporales</taxon>
        <taxon>Polyporaceae</taxon>
        <taxon>Trametes</taxon>
    </lineage>
</organism>
<evidence type="ECO:0000256" key="3">
    <source>
        <dbReference type="ARBA" id="ARBA00022705"/>
    </source>
</evidence>
<comment type="similarity">
    <text evidence="2 10">Belongs to the ORC1 family.</text>
</comment>
<evidence type="ECO:0000256" key="4">
    <source>
        <dbReference type="ARBA" id="ARBA00022723"/>
    </source>
</evidence>
<dbReference type="GO" id="GO:0003688">
    <property type="term" value="F:DNA replication origin binding"/>
    <property type="evidence" value="ECO:0007669"/>
    <property type="project" value="UniProtKB-ARBA"/>
</dbReference>
<dbReference type="SMART" id="SM00439">
    <property type="entry name" value="BAH"/>
    <property type="match status" value="1"/>
</dbReference>
<protein>
    <recommendedName>
        <fullName evidence="10">Origin recognition complex subunit 1</fullName>
    </recommendedName>
</protein>
<dbReference type="Pfam" id="PF00004">
    <property type="entry name" value="AAA"/>
    <property type="match status" value="1"/>
</dbReference>
<evidence type="ECO:0000256" key="11">
    <source>
        <dbReference type="SAM" id="MobiDB-lite"/>
    </source>
</evidence>
<dbReference type="PROSITE" id="PS51038">
    <property type="entry name" value="BAH"/>
    <property type="match status" value="1"/>
</dbReference>
<dbReference type="GO" id="GO:0033314">
    <property type="term" value="P:mitotic DNA replication checkpoint signaling"/>
    <property type="evidence" value="ECO:0007669"/>
    <property type="project" value="TreeGrafter"/>
</dbReference>
<gene>
    <name evidence="13" type="ORF">PYCCODRAFT_1418922</name>
</gene>
<dbReference type="GO" id="GO:0005664">
    <property type="term" value="C:nuclear origin of replication recognition complex"/>
    <property type="evidence" value="ECO:0007669"/>
    <property type="project" value="TreeGrafter"/>
</dbReference>
<reference evidence="13 14" key="1">
    <citation type="journal article" date="2015" name="Biotechnol. Biofuels">
        <title>Enhanced degradation of softwood versus hardwood by the white-rot fungus Pycnoporus coccineus.</title>
        <authorList>
            <person name="Couturier M."/>
            <person name="Navarro D."/>
            <person name="Chevret D."/>
            <person name="Henrissat B."/>
            <person name="Piumi F."/>
            <person name="Ruiz-Duenas F.J."/>
            <person name="Martinez A.T."/>
            <person name="Grigoriev I.V."/>
            <person name="Riley R."/>
            <person name="Lipzen A."/>
            <person name="Berrin J.G."/>
            <person name="Master E.R."/>
            <person name="Rosso M.N."/>
        </authorList>
    </citation>
    <scope>NUCLEOTIDE SEQUENCE [LARGE SCALE GENOMIC DNA]</scope>
    <source>
        <strain evidence="13 14">BRFM310</strain>
    </source>
</reference>
<dbReference type="Pfam" id="PF01426">
    <property type="entry name" value="BAH"/>
    <property type="match status" value="1"/>
</dbReference>
<keyword evidence="9 10" id="KW-0539">Nucleus</keyword>
<dbReference type="CDD" id="cd04370">
    <property type="entry name" value="BAH"/>
    <property type="match status" value="1"/>
</dbReference>
<feature type="domain" description="BAH" evidence="12">
    <location>
        <begin position="101"/>
        <end position="224"/>
    </location>
</feature>
<dbReference type="Pfam" id="PF22606">
    <property type="entry name" value="Cdc6-ORC-like_ATPase_lid"/>
    <property type="match status" value="1"/>
</dbReference>
<dbReference type="GO" id="GO:0006270">
    <property type="term" value="P:DNA replication initiation"/>
    <property type="evidence" value="ECO:0007669"/>
    <property type="project" value="TreeGrafter"/>
</dbReference>
<dbReference type="FunFam" id="3.40.50.300:FF:000199">
    <property type="entry name" value="Origin recognition complex subunit 1"/>
    <property type="match status" value="1"/>
</dbReference>
<name>A0A1Y2IB82_TRAC3</name>
<keyword evidence="14" id="KW-1185">Reference proteome</keyword>
<evidence type="ECO:0000256" key="8">
    <source>
        <dbReference type="ARBA" id="ARBA00023125"/>
    </source>
</evidence>